<evidence type="ECO:0000256" key="10">
    <source>
        <dbReference type="PROSITE-ProRule" id="PRU00027"/>
    </source>
</evidence>
<dbReference type="InterPro" id="IPR012337">
    <property type="entry name" value="RNaseH-like_sf"/>
</dbReference>
<proteinExistence type="predicted"/>
<comment type="subcellular location">
    <subcellularLocation>
        <location evidence="1">Nucleus</location>
    </subcellularLocation>
</comment>
<dbReference type="AlphaFoldDB" id="A0A1R3GLH1"/>
<feature type="region of interest" description="Disordered" evidence="11">
    <location>
        <begin position="1"/>
        <end position="20"/>
    </location>
</feature>
<reference evidence="13 14" key="1">
    <citation type="submission" date="2013-09" db="EMBL/GenBank/DDBJ databases">
        <title>Corchorus capsularis genome sequencing.</title>
        <authorList>
            <person name="Alam M."/>
            <person name="Haque M.S."/>
            <person name="Islam M.S."/>
            <person name="Emdad E.M."/>
            <person name="Islam M.M."/>
            <person name="Ahmed B."/>
            <person name="Halim A."/>
            <person name="Hossen Q.M.M."/>
            <person name="Hossain M.Z."/>
            <person name="Ahmed R."/>
            <person name="Khan M.M."/>
            <person name="Islam R."/>
            <person name="Rashid M.M."/>
            <person name="Khan S.A."/>
            <person name="Rahman M.S."/>
            <person name="Alam M."/>
        </authorList>
    </citation>
    <scope>NUCLEOTIDE SEQUENCE [LARGE SCALE GENOMIC DNA]</scope>
    <source>
        <strain evidence="14">cv. CVL-1</strain>
        <tissue evidence="13">Whole seedling</tissue>
    </source>
</reference>
<dbReference type="InterPro" id="IPR052035">
    <property type="entry name" value="ZnF_BED_domain_contain"/>
</dbReference>
<dbReference type="GO" id="GO:0046983">
    <property type="term" value="F:protein dimerization activity"/>
    <property type="evidence" value="ECO:0007669"/>
    <property type="project" value="InterPro"/>
</dbReference>
<evidence type="ECO:0000256" key="6">
    <source>
        <dbReference type="ARBA" id="ARBA00023015"/>
    </source>
</evidence>
<evidence type="ECO:0000256" key="1">
    <source>
        <dbReference type="ARBA" id="ARBA00004123"/>
    </source>
</evidence>
<dbReference type="InterPro" id="IPR008906">
    <property type="entry name" value="HATC_C_dom"/>
</dbReference>
<dbReference type="PANTHER" id="PTHR46481">
    <property type="entry name" value="ZINC FINGER BED DOMAIN-CONTAINING PROTEIN 4"/>
    <property type="match status" value="1"/>
</dbReference>
<keyword evidence="5" id="KW-0862">Zinc</keyword>
<dbReference type="OrthoDB" id="1002332at2759"/>
<gene>
    <name evidence="13" type="ORF">CCACVL1_25247</name>
</gene>
<dbReference type="OMA" id="DEYWQLM"/>
<protein>
    <submittedName>
        <fullName evidence="13">Putative Zinc finger, BED-type</fullName>
    </submittedName>
</protein>
<dbReference type="EMBL" id="AWWV01014066">
    <property type="protein sequence ID" value="OMO58912.1"/>
    <property type="molecule type" value="Genomic_DNA"/>
</dbReference>
<evidence type="ECO:0000256" key="4">
    <source>
        <dbReference type="ARBA" id="ARBA00022771"/>
    </source>
</evidence>
<dbReference type="InterPro" id="IPR025525">
    <property type="entry name" value="hAT-like_transposase_RNase-H"/>
</dbReference>
<keyword evidence="6" id="KW-0805">Transcription regulation</keyword>
<dbReference type="Proteomes" id="UP000188268">
    <property type="component" value="Unassembled WGS sequence"/>
</dbReference>
<sequence>MEGYSNDAIPSSANYSANSPNVNEVVNCVNEGAAESVPPPSDPSMSKPPVAPSSKRSRNLTSSVWEHFTQIGGGENRSSCNYCKHELKAGGRSGTTSMRNHLASCPKENSQDIVECLKKQKQLSLTTNNDGKVRFGNFTFDQEVSRKELASSIIMHEYPLSMVDHIGFRKFVSSLQPLFKMVSRNTIKDDVLRIYGSEKERMQIVFDKLKSRIAITTDLWTSNQKKGYMSITAHYIDELWVLQSRVLSFIYMPTPHTMDVLASNLMDALTSWNIETKVSTITVDNCYSNDVVKDGLSIIENSIERIRSSVAYWSASPSRVEKFEDMARQMKIPFSRKLCLDCKTCWNSTFLMLKTTILYKDVFPRLQLRDKNYSHLPSDYDWSMAEIIAEKLEVFYNATKLFSGRNYPTSNCFFVQIGLLRTSLVKWCNDDDLFIKSMATKMFEKFENNSRHSRTSSSSSSKVTVSNVPTSQQEDFSKLVAFLNESSTNSSTVNSELDHYLEEATLPWSQDFDILNWWKTLGIRYPTLQKIAKDILAIPVSTVASESAFSTSGRVVSPHRSRLHPNTLEALMCSQNWLWNSNENEGSPPNLDASSYCLCITEEDVGESN</sequence>
<evidence type="ECO:0000256" key="2">
    <source>
        <dbReference type="ARBA" id="ARBA00011738"/>
    </source>
</evidence>
<dbReference type="Gramene" id="OMO58912">
    <property type="protein sequence ID" value="OMO58912"/>
    <property type="gene ID" value="CCACVL1_25247"/>
</dbReference>
<organism evidence="13 14">
    <name type="scientific">Corchorus capsularis</name>
    <name type="common">Jute</name>
    <dbReference type="NCBI Taxonomy" id="210143"/>
    <lineage>
        <taxon>Eukaryota</taxon>
        <taxon>Viridiplantae</taxon>
        <taxon>Streptophyta</taxon>
        <taxon>Embryophyta</taxon>
        <taxon>Tracheophyta</taxon>
        <taxon>Spermatophyta</taxon>
        <taxon>Magnoliopsida</taxon>
        <taxon>eudicotyledons</taxon>
        <taxon>Gunneridae</taxon>
        <taxon>Pentapetalae</taxon>
        <taxon>rosids</taxon>
        <taxon>malvids</taxon>
        <taxon>Malvales</taxon>
        <taxon>Malvaceae</taxon>
        <taxon>Grewioideae</taxon>
        <taxon>Apeibeae</taxon>
        <taxon>Corchorus</taxon>
    </lineage>
</organism>
<evidence type="ECO:0000256" key="9">
    <source>
        <dbReference type="ARBA" id="ARBA00023242"/>
    </source>
</evidence>
<feature type="region of interest" description="Disordered" evidence="11">
    <location>
        <begin position="26"/>
        <end position="61"/>
    </location>
</feature>
<dbReference type="InterPro" id="IPR036236">
    <property type="entry name" value="Znf_C2H2_sf"/>
</dbReference>
<dbReference type="GO" id="GO:0003677">
    <property type="term" value="F:DNA binding"/>
    <property type="evidence" value="ECO:0007669"/>
    <property type="project" value="UniProtKB-KW"/>
</dbReference>
<dbReference type="SMART" id="SM00614">
    <property type="entry name" value="ZnF_BED"/>
    <property type="match status" value="1"/>
</dbReference>
<evidence type="ECO:0000259" key="12">
    <source>
        <dbReference type="PROSITE" id="PS50808"/>
    </source>
</evidence>
<keyword evidence="9" id="KW-0539">Nucleus</keyword>
<feature type="domain" description="BED-type" evidence="12">
    <location>
        <begin position="59"/>
        <end position="112"/>
    </location>
</feature>
<dbReference type="PANTHER" id="PTHR46481:SF11">
    <property type="entry name" value="ZINC FINGER BED DOMAIN-CONTAINING PROTEIN RICESLEEPER 2-LIKE"/>
    <property type="match status" value="1"/>
</dbReference>
<dbReference type="Pfam" id="PF05699">
    <property type="entry name" value="Dimer_Tnp_hAT"/>
    <property type="match status" value="1"/>
</dbReference>
<keyword evidence="14" id="KW-1185">Reference proteome</keyword>
<dbReference type="GO" id="GO:0008270">
    <property type="term" value="F:zinc ion binding"/>
    <property type="evidence" value="ECO:0007669"/>
    <property type="project" value="UniProtKB-KW"/>
</dbReference>
<dbReference type="PROSITE" id="PS50808">
    <property type="entry name" value="ZF_BED"/>
    <property type="match status" value="1"/>
</dbReference>
<comment type="subunit">
    <text evidence="2">Homodimer.</text>
</comment>
<dbReference type="SUPFAM" id="SSF53098">
    <property type="entry name" value="Ribonuclease H-like"/>
    <property type="match status" value="1"/>
</dbReference>
<evidence type="ECO:0000313" key="13">
    <source>
        <dbReference type="EMBL" id="OMO58912.1"/>
    </source>
</evidence>
<evidence type="ECO:0000256" key="3">
    <source>
        <dbReference type="ARBA" id="ARBA00022723"/>
    </source>
</evidence>
<comment type="caution">
    <text evidence="13">The sequence shown here is derived from an EMBL/GenBank/DDBJ whole genome shotgun (WGS) entry which is preliminary data.</text>
</comment>
<keyword evidence="7" id="KW-0238">DNA-binding</keyword>
<feature type="compositionally biased region" description="Low complexity" evidence="11">
    <location>
        <begin position="10"/>
        <end position="20"/>
    </location>
</feature>
<keyword evidence="4 10" id="KW-0863">Zinc-finger</keyword>
<evidence type="ECO:0000256" key="5">
    <source>
        <dbReference type="ARBA" id="ARBA00022833"/>
    </source>
</evidence>
<keyword evidence="3" id="KW-0479">Metal-binding</keyword>
<dbReference type="Pfam" id="PF14372">
    <property type="entry name" value="hAT-like_RNase-H"/>
    <property type="match status" value="1"/>
</dbReference>
<evidence type="ECO:0000256" key="7">
    <source>
        <dbReference type="ARBA" id="ARBA00023125"/>
    </source>
</evidence>
<accession>A0A1R3GLH1</accession>
<evidence type="ECO:0000256" key="11">
    <source>
        <dbReference type="SAM" id="MobiDB-lite"/>
    </source>
</evidence>
<evidence type="ECO:0000313" key="14">
    <source>
        <dbReference type="Proteomes" id="UP000188268"/>
    </source>
</evidence>
<dbReference type="GO" id="GO:0005634">
    <property type="term" value="C:nucleus"/>
    <property type="evidence" value="ECO:0007669"/>
    <property type="project" value="UniProtKB-SubCell"/>
</dbReference>
<dbReference type="SUPFAM" id="SSF57667">
    <property type="entry name" value="beta-beta-alpha zinc fingers"/>
    <property type="match status" value="1"/>
</dbReference>
<evidence type="ECO:0000256" key="8">
    <source>
        <dbReference type="ARBA" id="ARBA00023163"/>
    </source>
</evidence>
<dbReference type="Pfam" id="PF02892">
    <property type="entry name" value="zf-BED"/>
    <property type="match status" value="1"/>
</dbReference>
<name>A0A1R3GLH1_COCAP</name>
<keyword evidence="8" id="KW-0804">Transcription</keyword>
<dbReference type="InterPro" id="IPR003656">
    <property type="entry name" value="Znf_BED"/>
</dbReference>